<dbReference type="Proteomes" id="UP001066276">
    <property type="component" value="Chromosome 6"/>
</dbReference>
<feature type="compositionally biased region" description="Basic and acidic residues" evidence="1">
    <location>
        <begin position="63"/>
        <end position="98"/>
    </location>
</feature>
<dbReference type="EMBL" id="JANPWB010000010">
    <property type="protein sequence ID" value="KAJ1142604.1"/>
    <property type="molecule type" value="Genomic_DNA"/>
</dbReference>
<comment type="caution">
    <text evidence="2">The sequence shown here is derived from an EMBL/GenBank/DDBJ whole genome shotgun (WGS) entry which is preliminary data.</text>
</comment>
<feature type="compositionally biased region" description="Basic and acidic residues" evidence="1">
    <location>
        <begin position="38"/>
        <end position="56"/>
    </location>
</feature>
<dbReference type="AlphaFoldDB" id="A0AAV7QQ85"/>
<feature type="compositionally biased region" description="Basic and acidic residues" evidence="1">
    <location>
        <begin position="13"/>
        <end position="25"/>
    </location>
</feature>
<name>A0AAV7QQ85_PLEWA</name>
<gene>
    <name evidence="2" type="ORF">NDU88_008918</name>
</gene>
<proteinExistence type="predicted"/>
<accession>A0AAV7QQ85</accession>
<keyword evidence="3" id="KW-1185">Reference proteome</keyword>
<feature type="region of interest" description="Disordered" evidence="1">
    <location>
        <begin position="13"/>
        <end position="125"/>
    </location>
</feature>
<reference evidence="2" key="1">
    <citation type="journal article" date="2022" name="bioRxiv">
        <title>Sequencing and chromosome-scale assembly of the giantPleurodeles waltlgenome.</title>
        <authorList>
            <person name="Brown T."/>
            <person name="Elewa A."/>
            <person name="Iarovenko S."/>
            <person name="Subramanian E."/>
            <person name="Araus A.J."/>
            <person name="Petzold A."/>
            <person name="Susuki M."/>
            <person name="Suzuki K.-i.T."/>
            <person name="Hayashi T."/>
            <person name="Toyoda A."/>
            <person name="Oliveira C."/>
            <person name="Osipova E."/>
            <person name="Leigh N.D."/>
            <person name="Simon A."/>
            <person name="Yun M.H."/>
        </authorList>
    </citation>
    <scope>NUCLEOTIDE SEQUENCE</scope>
    <source>
        <strain evidence="2">20211129_DDA</strain>
        <tissue evidence="2">Liver</tissue>
    </source>
</reference>
<sequence>MIALGDARARLALENRGDWSRDRVGRQSSLLAGIGDDEEKRQRDEHGGRQEGKKQVDAISQGEDMRNMEEENKGENKAGREPEKTENPTRDTKARRSDEEEESRGPRGSYHLGGGEEPSRKEDTT</sequence>
<organism evidence="2 3">
    <name type="scientific">Pleurodeles waltl</name>
    <name type="common">Iberian ribbed newt</name>
    <dbReference type="NCBI Taxonomy" id="8319"/>
    <lineage>
        <taxon>Eukaryota</taxon>
        <taxon>Metazoa</taxon>
        <taxon>Chordata</taxon>
        <taxon>Craniata</taxon>
        <taxon>Vertebrata</taxon>
        <taxon>Euteleostomi</taxon>
        <taxon>Amphibia</taxon>
        <taxon>Batrachia</taxon>
        <taxon>Caudata</taxon>
        <taxon>Salamandroidea</taxon>
        <taxon>Salamandridae</taxon>
        <taxon>Pleurodelinae</taxon>
        <taxon>Pleurodeles</taxon>
    </lineage>
</organism>
<evidence type="ECO:0000313" key="3">
    <source>
        <dbReference type="Proteomes" id="UP001066276"/>
    </source>
</evidence>
<evidence type="ECO:0000313" key="2">
    <source>
        <dbReference type="EMBL" id="KAJ1142604.1"/>
    </source>
</evidence>
<evidence type="ECO:0000256" key="1">
    <source>
        <dbReference type="SAM" id="MobiDB-lite"/>
    </source>
</evidence>
<protein>
    <submittedName>
        <fullName evidence="2">Uncharacterized protein</fullName>
    </submittedName>
</protein>